<sequence length="122" mass="15109">MSIVTGRPLLEIYKYTYYLFDYTIFMCCDWKLKHLKHNYAQYSRYTPSHRSILDFSLEYDFSRHYYTYEHTPRRIDQFLRWLTKKKKQEATTIGGFMTFHIGIDQNNNEQTWKLFNYQQQSI</sequence>
<dbReference type="Proteomes" id="UP000681722">
    <property type="component" value="Unassembled WGS sequence"/>
</dbReference>
<proteinExistence type="predicted"/>
<accession>A0A816ASD0</accession>
<dbReference type="EMBL" id="CAJOBC010101816">
    <property type="protein sequence ID" value="CAF4476039.1"/>
    <property type="molecule type" value="Genomic_DNA"/>
</dbReference>
<reference evidence="1" key="1">
    <citation type="submission" date="2021-02" db="EMBL/GenBank/DDBJ databases">
        <authorList>
            <person name="Nowell W R."/>
        </authorList>
    </citation>
    <scope>NUCLEOTIDE SEQUENCE</scope>
</reference>
<evidence type="ECO:0000313" key="3">
    <source>
        <dbReference type="Proteomes" id="UP000663829"/>
    </source>
</evidence>
<evidence type="ECO:0000313" key="2">
    <source>
        <dbReference type="EMBL" id="CAF4476039.1"/>
    </source>
</evidence>
<dbReference type="AlphaFoldDB" id="A0A816ASD0"/>
<comment type="caution">
    <text evidence="1">The sequence shown here is derived from an EMBL/GenBank/DDBJ whole genome shotgun (WGS) entry which is preliminary data.</text>
</comment>
<keyword evidence="3" id="KW-1185">Reference proteome</keyword>
<gene>
    <name evidence="1" type="ORF">GPM918_LOCUS42337</name>
    <name evidence="2" type="ORF">SRO942_LOCUS43554</name>
</gene>
<dbReference type="EMBL" id="CAJNOQ010035438">
    <property type="protein sequence ID" value="CAF1599473.1"/>
    <property type="molecule type" value="Genomic_DNA"/>
</dbReference>
<organism evidence="1 3">
    <name type="scientific">Didymodactylos carnosus</name>
    <dbReference type="NCBI Taxonomy" id="1234261"/>
    <lineage>
        <taxon>Eukaryota</taxon>
        <taxon>Metazoa</taxon>
        <taxon>Spiralia</taxon>
        <taxon>Gnathifera</taxon>
        <taxon>Rotifera</taxon>
        <taxon>Eurotatoria</taxon>
        <taxon>Bdelloidea</taxon>
        <taxon>Philodinida</taxon>
        <taxon>Philodinidae</taxon>
        <taxon>Didymodactylos</taxon>
    </lineage>
</organism>
<dbReference type="Proteomes" id="UP000663829">
    <property type="component" value="Unassembled WGS sequence"/>
</dbReference>
<evidence type="ECO:0000313" key="1">
    <source>
        <dbReference type="EMBL" id="CAF1599473.1"/>
    </source>
</evidence>
<protein>
    <submittedName>
        <fullName evidence="1">Uncharacterized protein</fullName>
    </submittedName>
</protein>
<name>A0A816ASD0_9BILA</name>